<dbReference type="PANTHER" id="PTHR11477:SF51">
    <property type="entry name" value="PROTEIN PARTNER OF SNF, ISOFORM B"/>
    <property type="match status" value="1"/>
</dbReference>
<dbReference type="InterPro" id="IPR011011">
    <property type="entry name" value="Znf_FYVE_PHD"/>
</dbReference>
<dbReference type="SUPFAM" id="SSF160481">
    <property type="entry name" value="BRK domain-like"/>
    <property type="match status" value="1"/>
</dbReference>
<evidence type="ECO:0000256" key="1">
    <source>
        <dbReference type="ARBA" id="ARBA00004123"/>
    </source>
</evidence>
<dbReference type="Pfam" id="PF07500">
    <property type="entry name" value="TFIIS_M"/>
    <property type="match status" value="1"/>
</dbReference>
<dbReference type="GeneID" id="100205379"/>
<feature type="compositionally biased region" description="Polar residues" evidence="9">
    <location>
        <begin position="1635"/>
        <end position="1644"/>
    </location>
</feature>
<keyword evidence="4" id="KW-0862">Zinc</keyword>
<feature type="compositionally biased region" description="Acidic residues" evidence="9">
    <location>
        <begin position="151"/>
        <end position="165"/>
    </location>
</feature>
<dbReference type="PROSITE" id="PS50016">
    <property type="entry name" value="ZF_PHD_2"/>
    <property type="match status" value="1"/>
</dbReference>
<evidence type="ECO:0000256" key="7">
    <source>
        <dbReference type="ARBA" id="ARBA00023242"/>
    </source>
</evidence>
<dbReference type="InterPro" id="IPR019786">
    <property type="entry name" value="Zinc_finger_PHD-type_CS"/>
</dbReference>
<feature type="compositionally biased region" description="Polar residues" evidence="9">
    <location>
        <begin position="1602"/>
        <end position="1615"/>
    </location>
</feature>
<feature type="region of interest" description="Disordered" evidence="9">
    <location>
        <begin position="1595"/>
        <end position="1644"/>
    </location>
</feature>
<feature type="region of interest" description="Disordered" evidence="9">
    <location>
        <begin position="1108"/>
        <end position="1129"/>
    </location>
</feature>
<feature type="domain" description="TFIIS central" evidence="11">
    <location>
        <begin position="520"/>
        <end position="640"/>
    </location>
</feature>
<dbReference type="InterPro" id="IPR012921">
    <property type="entry name" value="SPOC_C"/>
</dbReference>
<dbReference type="SMART" id="SM00592">
    <property type="entry name" value="BRK"/>
    <property type="match status" value="1"/>
</dbReference>
<dbReference type="RefSeq" id="XP_065652643.1">
    <property type="nucleotide sequence ID" value="XM_065796571.1"/>
</dbReference>
<dbReference type="CDD" id="cd21541">
    <property type="entry name" value="SPOC_PHF3-like"/>
    <property type="match status" value="1"/>
</dbReference>
<dbReference type="InterPro" id="IPR001965">
    <property type="entry name" value="Znf_PHD"/>
</dbReference>
<keyword evidence="7" id="KW-0539">Nucleus</keyword>
<accession>A0ABM4BTZ4</accession>
<feature type="compositionally biased region" description="Basic and acidic residues" evidence="9">
    <location>
        <begin position="119"/>
        <end position="137"/>
    </location>
</feature>
<dbReference type="Gene3D" id="3.40.5.120">
    <property type="match status" value="1"/>
</dbReference>
<protein>
    <submittedName>
        <fullName evidence="13">PHD finger protein 3 isoform X4</fullName>
    </submittedName>
</protein>
<dbReference type="Proteomes" id="UP001652625">
    <property type="component" value="Chromosome 04"/>
</dbReference>
<evidence type="ECO:0000256" key="8">
    <source>
        <dbReference type="PROSITE-ProRule" id="PRU00146"/>
    </source>
</evidence>
<dbReference type="SUPFAM" id="SSF57903">
    <property type="entry name" value="FYVE/PHD zinc finger"/>
    <property type="match status" value="1"/>
</dbReference>
<dbReference type="CDD" id="cd15552">
    <property type="entry name" value="PHD_PHF3_like"/>
    <property type="match status" value="1"/>
</dbReference>
<proteinExistence type="predicted"/>
<dbReference type="Gene3D" id="3.30.40.10">
    <property type="entry name" value="Zinc/RING finger domain, C3HC4 (zinc finger)"/>
    <property type="match status" value="1"/>
</dbReference>
<dbReference type="InterPro" id="IPR037259">
    <property type="entry name" value="BRK_sf"/>
</dbReference>
<feature type="region of interest" description="Disordered" evidence="9">
    <location>
        <begin position="1279"/>
        <end position="1299"/>
    </location>
</feature>
<reference evidence="13" key="1">
    <citation type="submission" date="2025-08" db="UniProtKB">
        <authorList>
            <consortium name="RefSeq"/>
        </authorList>
    </citation>
    <scope>IDENTIFICATION</scope>
</reference>
<feature type="compositionally biased region" description="Polar residues" evidence="9">
    <location>
        <begin position="1283"/>
        <end position="1296"/>
    </location>
</feature>
<evidence type="ECO:0000259" key="11">
    <source>
        <dbReference type="PROSITE" id="PS51321"/>
    </source>
</evidence>
<dbReference type="Pfam" id="PF07744">
    <property type="entry name" value="SPOC"/>
    <property type="match status" value="1"/>
</dbReference>
<keyword evidence="5" id="KW-0805">Transcription regulation</keyword>
<feature type="domain" description="PHD-type" evidence="10">
    <location>
        <begin position="172"/>
        <end position="226"/>
    </location>
</feature>
<feature type="region of interest" description="Disordered" evidence="9">
    <location>
        <begin position="34"/>
        <end position="165"/>
    </location>
</feature>
<dbReference type="InterPro" id="IPR006576">
    <property type="entry name" value="BRK_domain"/>
</dbReference>
<evidence type="ECO:0000256" key="2">
    <source>
        <dbReference type="ARBA" id="ARBA00022723"/>
    </source>
</evidence>
<feature type="compositionally biased region" description="Basic and acidic residues" evidence="9">
    <location>
        <begin position="354"/>
        <end position="363"/>
    </location>
</feature>
<feature type="region of interest" description="Disordered" evidence="9">
    <location>
        <begin position="1"/>
        <end position="21"/>
    </location>
</feature>
<evidence type="ECO:0000256" key="5">
    <source>
        <dbReference type="ARBA" id="ARBA00023015"/>
    </source>
</evidence>
<name>A0ABM4BTZ4_HYDVU</name>
<dbReference type="InterPro" id="IPR019787">
    <property type="entry name" value="Znf_PHD-finger"/>
</dbReference>
<evidence type="ECO:0000313" key="13">
    <source>
        <dbReference type="RefSeq" id="XP_065652643.1"/>
    </source>
</evidence>
<feature type="compositionally biased region" description="Basic residues" evidence="9">
    <location>
        <begin position="1616"/>
        <end position="1629"/>
    </location>
</feature>
<sequence>MAPAMARKTPKASTTELLKRPKRKTVIMKENFKNAEKTEKISTKNKFEESSLSATKKVTKISQVKKSESKRKENTTKIKTSVKKLSVEEKKHFSNKNENEKNESVMEEIEEEEVEEGNQEIRLDVHERKNHPDEKDSQLGSENDSDHNSDPDDGEQDNDGDLDFDPENDPDKLWCFCRRPHGNRFMICCDLCEDWFHGECVGISINKGREMEKTGEEWCCDKCKSVSQHVLSSKSPLNSPLKKETCSSFSEESLHAGSSMSNENLSSNDSEKLCTDLKDLTVVTDHAESTDLAKSDISRRTVLEKLKTDRVKDTLEKIRARRRESRSNDLIKFEQVPTQNENREFKRNLSFGSDHSDDSKRKQVEEQIKNKVKMTPTPQKLKNQTCCIREECTRSVMKGSIYCSRECIYKYANESIKFLEEEKIKSVNSLKSPDKMMRSSPRGITVISPATSSTDRVTESTHERIAVFEKSTGKVVAGVMAPTKKYLFAWLEEHPTYEILKPGKQPDSLKNVKKDQDELVRSSVRRVLRQVLVSRCKQDELLVIQVESIGKLCKKIESELLKLFVETNNKYKAKSRSLIFNLRDNQNKILYKRVVSGEITPYELVRMTPEQLATPALAQWREQESKHHLEMVKKRELEEAEMLKIPRVKQTHKGEIEIVREREDLGNFETKVFDNSTSNATDVMKLLNDTTAEHNHHLFDANCKICTGKIAPPGEPQSLGVSTTVVQAEPESSMPSPEDDIDMTLIGSSPVSIDTPITTPVTPASPVAMTPTVLQSKQASVWRGFVMMQKVAKFITTAYQVSGSCENLMQILPDTVHVCGRIPPDQVWEYLGQLKSGRKNKYIDVIRFEMSSKEEKTGYIKLYTYFYQRHRIGVVGNCSQGIKDMYILPLASQEAIPAELQPLPGLPNPRPHMLLGIIVRVKSQIAKEIPSDSSPEVFIKRKKKKKDKKKEKELEEQLETQKKLVDIIFQNRTIQAAIGADSLALNSLALLKSIEGNKLAESIEATEKTKPIETTERAKSIEFNEKSLEFTDRVKPTDRVKKHGEEVQNANLLKDDAQGSIECKDHVIIPDPDSLAKNFHENIMCLLRDSKEKGTINVSDQELIDRDKTGSKNASGMFKSDTTKNDIPVDSSSEKILEESIQLKDESNVEIPLLGITSTVDPSFLNNSTFNLADEDYALNLIEDMKMPTEFPKIPFDFLKHREEIKMPELPDINLPSSYKFRNDSTGNSQSTIPLPIPGSIPQVPLPPNIINKLPPGVPLPPLPPQRPTLSEYRHPVDPRTGFRSSFSDSNKITQNEDFERCNKTQDYNFGREKEDTFSHLSNVSGLRDLERSNYLRHDQVIQKTEFNPNNKFSSQSFQSSNVRFTDQQFSGKNDTQLNFNDPPTNHHNKPHVSLQHSYQDVYQSNNKQNTHQDVIFNQSVNKQHHYRQDFSRMSNQPPTNDYMHESRYSNNRNFSRPPFNPPGPMPLPPGPRPMLPRHTPGFFERVPNREGNHRREGRDHFDEPTDHYHMHGEKYHFQQEFQNNSLPYRNEDYPPDSDFRNHRINESHLFSHDNDFQRKSFDWNHSVQHENLHHKPNFRKRHFDNPNFNEDFEDFHENFNTNPPFVSNRPQRFNNRSHNRPPRGRGHYSKWQDNKSSQSWENL</sequence>
<feature type="compositionally biased region" description="Basic and acidic residues" evidence="9">
    <location>
        <begin position="34"/>
        <end position="49"/>
    </location>
</feature>
<evidence type="ECO:0000256" key="6">
    <source>
        <dbReference type="ARBA" id="ARBA00023163"/>
    </source>
</evidence>
<keyword evidence="12" id="KW-1185">Reference proteome</keyword>
<dbReference type="InterPro" id="IPR003618">
    <property type="entry name" value="TFIIS_cen_dom"/>
</dbReference>
<evidence type="ECO:0000313" key="12">
    <source>
        <dbReference type="Proteomes" id="UP001652625"/>
    </source>
</evidence>
<evidence type="ECO:0000259" key="10">
    <source>
        <dbReference type="PROSITE" id="PS50016"/>
    </source>
</evidence>
<feature type="compositionally biased region" description="Basic and acidic residues" evidence="9">
    <location>
        <begin position="65"/>
        <end position="76"/>
    </location>
</feature>
<comment type="subcellular location">
    <subcellularLocation>
        <location evidence="1">Nucleus</location>
    </subcellularLocation>
</comment>
<evidence type="ECO:0000256" key="4">
    <source>
        <dbReference type="ARBA" id="ARBA00022833"/>
    </source>
</evidence>
<dbReference type="SUPFAM" id="SSF46942">
    <property type="entry name" value="Elongation factor TFIIS domain 2"/>
    <property type="match status" value="1"/>
</dbReference>
<evidence type="ECO:0000256" key="3">
    <source>
        <dbReference type="ARBA" id="ARBA00022771"/>
    </source>
</evidence>
<feature type="compositionally biased region" description="Acidic residues" evidence="9">
    <location>
        <begin position="105"/>
        <end position="118"/>
    </location>
</feature>
<feature type="region of interest" description="Disordered" evidence="9">
    <location>
        <begin position="432"/>
        <end position="455"/>
    </location>
</feature>
<dbReference type="PROSITE" id="PS51321">
    <property type="entry name" value="TFIIS_CENTRAL"/>
    <property type="match status" value="1"/>
</dbReference>
<dbReference type="Pfam" id="PF00628">
    <property type="entry name" value="PHD"/>
    <property type="match status" value="1"/>
</dbReference>
<feature type="compositionally biased region" description="Basic and acidic residues" evidence="9">
    <location>
        <begin position="85"/>
        <end position="104"/>
    </location>
</feature>
<dbReference type="SMART" id="SM00510">
    <property type="entry name" value="TFS2M"/>
    <property type="match status" value="1"/>
</dbReference>
<feature type="region of interest" description="Disordered" evidence="9">
    <location>
        <begin position="329"/>
        <end position="363"/>
    </location>
</feature>
<keyword evidence="6" id="KW-0804">Transcription</keyword>
<keyword evidence="3 8" id="KW-0863">Zinc-finger</keyword>
<evidence type="ECO:0000256" key="9">
    <source>
        <dbReference type="SAM" id="MobiDB-lite"/>
    </source>
</evidence>
<dbReference type="PANTHER" id="PTHR11477">
    <property type="entry name" value="TRANSCRIPTION FACTOR S-II ZINC FINGER DOMAIN-CONTAINING PROTEIN"/>
    <property type="match status" value="1"/>
</dbReference>
<dbReference type="PROSITE" id="PS01359">
    <property type="entry name" value="ZF_PHD_1"/>
    <property type="match status" value="1"/>
</dbReference>
<feature type="compositionally biased region" description="Basic and acidic residues" evidence="9">
    <location>
        <begin position="1487"/>
        <end position="1505"/>
    </location>
</feature>
<feature type="compositionally biased region" description="Polar residues" evidence="9">
    <location>
        <begin position="50"/>
        <end position="64"/>
    </location>
</feature>
<organism evidence="12 13">
    <name type="scientific">Hydra vulgaris</name>
    <name type="common">Hydra</name>
    <name type="synonym">Hydra attenuata</name>
    <dbReference type="NCBI Taxonomy" id="6087"/>
    <lineage>
        <taxon>Eukaryota</taxon>
        <taxon>Metazoa</taxon>
        <taxon>Cnidaria</taxon>
        <taxon>Hydrozoa</taxon>
        <taxon>Hydroidolina</taxon>
        <taxon>Anthoathecata</taxon>
        <taxon>Aplanulata</taxon>
        <taxon>Hydridae</taxon>
        <taxon>Hydra</taxon>
    </lineage>
</organism>
<dbReference type="Pfam" id="PF07533">
    <property type="entry name" value="BRK"/>
    <property type="match status" value="1"/>
</dbReference>
<dbReference type="SMART" id="SM00249">
    <property type="entry name" value="PHD"/>
    <property type="match status" value="1"/>
</dbReference>
<dbReference type="Gene3D" id="1.10.472.30">
    <property type="entry name" value="Transcription elongation factor S-II, central domain"/>
    <property type="match status" value="1"/>
</dbReference>
<keyword evidence="2" id="KW-0479">Metal-binding</keyword>
<dbReference type="InterPro" id="IPR013083">
    <property type="entry name" value="Znf_RING/FYVE/PHD"/>
</dbReference>
<gene>
    <name evidence="13" type="primary">LOC100205379</name>
</gene>
<feature type="region of interest" description="Disordered" evidence="9">
    <location>
        <begin position="1486"/>
        <end position="1505"/>
    </location>
</feature>
<dbReference type="InterPro" id="IPR036575">
    <property type="entry name" value="TFIIS_cen_dom_sf"/>
</dbReference>